<protein>
    <recommendedName>
        <fullName evidence="4">YYY membrane protein</fullName>
    </recommendedName>
</protein>
<feature type="transmembrane region" description="Helical" evidence="1">
    <location>
        <begin position="247"/>
        <end position="266"/>
    </location>
</feature>
<feature type="transmembrane region" description="Helical" evidence="1">
    <location>
        <begin position="318"/>
        <end position="336"/>
    </location>
</feature>
<comment type="caution">
    <text evidence="2">The sequence shown here is derived from an EMBL/GenBank/DDBJ whole genome shotgun (WGS) entry which is preliminary data.</text>
</comment>
<feature type="transmembrane region" description="Helical" evidence="1">
    <location>
        <begin position="188"/>
        <end position="213"/>
    </location>
</feature>
<dbReference type="Pfam" id="PF10060">
    <property type="entry name" value="DUF2298"/>
    <property type="match status" value="1"/>
</dbReference>
<dbReference type="NCBIfam" id="TIGR03662">
    <property type="entry name" value="Chlor_Arch_YYY"/>
    <property type="match status" value="1"/>
</dbReference>
<evidence type="ECO:0000256" key="1">
    <source>
        <dbReference type="SAM" id="Phobius"/>
    </source>
</evidence>
<dbReference type="EMBL" id="RPGO01000029">
    <property type="protein sequence ID" value="RZB29340.1"/>
    <property type="molecule type" value="Genomic_DNA"/>
</dbReference>
<feature type="transmembrane region" description="Helical" evidence="1">
    <location>
        <begin position="39"/>
        <end position="64"/>
    </location>
</feature>
<dbReference type="Proteomes" id="UP000291831">
    <property type="component" value="Unassembled WGS sequence"/>
</dbReference>
<feature type="transmembrane region" description="Helical" evidence="1">
    <location>
        <begin position="387"/>
        <end position="405"/>
    </location>
</feature>
<keyword evidence="1" id="KW-1133">Transmembrane helix</keyword>
<feature type="transmembrane region" description="Helical" evidence="1">
    <location>
        <begin position="356"/>
        <end position="375"/>
    </location>
</feature>
<evidence type="ECO:0000313" key="3">
    <source>
        <dbReference type="Proteomes" id="UP000291831"/>
    </source>
</evidence>
<feature type="transmembrane region" description="Helical" evidence="1">
    <location>
        <begin position="76"/>
        <end position="98"/>
    </location>
</feature>
<accession>A0A8B3S206</accession>
<evidence type="ECO:0000313" key="2">
    <source>
        <dbReference type="EMBL" id="RZB29340.1"/>
    </source>
</evidence>
<feature type="transmembrane region" description="Helical" evidence="1">
    <location>
        <begin position="296"/>
        <end position="313"/>
    </location>
</feature>
<name>A0A8B3S206_9EURY</name>
<feature type="transmembrane region" description="Helical" evidence="1">
    <location>
        <begin position="475"/>
        <end position="496"/>
    </location>
</feature>
<feature type="transmembrane region" description="Helical" evidence="1">
    <location>
        <begin position="273"/>
        <end position="290"/>
    </location>
</feature>
<evidence type="ECO:0008006" key="4">
    <source>
        <dbReference type="Google" id="ProtNLM"/>
    </source>
</evidence>
<keyword evidence="1" id="KW-0812">Transmembrane</keyword>
<proteinExistence type="predicted"/>
<gene>
    <name evidence="2" type="ORF">AEth_01308</name>
</gene>
<organism evidence="2 3">
    <name type="scientific">Candidatus Argoarchaeum ethanivorans</name>
    <dbReference type="NCBI Taxonomy" id="2608793"/>
    <lineage>
        <taxon>Archaea</taxon>
        <taxon>Methanobacteriati</taxon>
        <taxon>Methanobacteriota</taxon>
        <taxon>Stenosarchaea group</taxon>
        <taxon>Methanomicrobia</taxon>
        <taxon>Methanosarcinales</taxon>
        <taxon>Methanosarcinales incertae sedis</taxon>
        <taxon>GOM Arc I cluster</taxon>
        <taxon>Candidatus Argoarchaeum</taxon>
    </lineage>
</organism>
<dbReference type="InterPro" id="IPR018746">
    <property type="entry name" value="DUF2298"/>
</dbReference>
<dbReference type="PANTHER" id="PTHR10790:SF51">
    <property type="entry name" value="TETRATRICOPEPTIDE REPEAT PROTEIN"/>
    <property type="match status" value="1"/>
</dbReference>
<reference evidence="3" key="1">
    <citation type="submission" date="2019-01" db="EMBL/GenBank/DDBJ databases">
        <title>Anaerobic oxidation of ethane by archaea from a marine hydrocarbon seep.</title>
        <authorList>
            <person name="Musat F."/>
        </authorList>
    </citation>
    <scope>NUCLEOTIDE SEQUENCE [LARGE SCALE GENOMIC DNA]</scope>
</reference>
<feature type="transmembrane region" description="Helical" evidence="1">
    <location>
        <begin position="439"/>
        <end position="460"/>
    </location>
</feature>
<feature type="transmembrane region" description="Helical" evidence="1">
    <location>
        <begin position="508"/>
        <end position="529"/>
    </location>
</feature>
<feature type="transmembrane region" description="Helical" evidence="1">
    <location>
        <begin position="158"/>
        <end position="176"/>
    </location>
</feature>
<dbReference type="PANTHER" id="PTHR10790">
    <property type="entry name" value="TPR-DOMAIN CONTAINING PROTEIN"/>
    <property type="match status" value="1"/>
</dbReference>
<dbReference type="AlphaFoldDB" id="A0A8B3S206"/>
<sequence length="683" mass="77615">MLAIFILGAATYPISYRLFPALKDRYGFSKILGLSLFTYLSYLFSVDKTIIVFIVIIVFGIVVFQKLRLKLTLPPFCSFYELLFAASFFLFALIRSFYPEINGAEKFMDFAILNAVFRAESFPPLDPWLLGENLDFYYYFGHLMVSSLAKLTGTPMDVAYNLGLSMFFALAVNTAASLGHNLTNKRKYAMLTAFFVVISGNLKSVLLAFSIAYSKVLSNIPYYWESSRVIPDTANEFPCFTFLHGDLHAHLAAIPLQLLLLVLLLNLYREKNVSFFTCVCTGFVLGFLFPTNSWDYPTYLFITAFFVFYAAGVNKKAFSTLSAIVISSLLLFAPFYEAFNHTGVSGINMVGTHTIIQHYVLVFGLCLLPLVFFVLHRSMPTLKHERPVRIVCVLVCFAILSFVSFRTGFQLLAPLLFLIFLCAYNLRKTRKKDPVDDESFIMILVLTGLLISLFCEIFYINDAFTVPFERFNTVFKLYIQVLILFAVAGAYAVYHIAHKLGGVKQKVWLGFVVLLLISGLIFPTVTVLFKTTMFSGEANLDGMAYLEKIYPGDYHAIRWMRLNLAGDVVILERWGESYTLSSRISTNTGIPTVIGWAGHEIMWRFDTAQVNQRINDVNTIYTTRNRSDVLSLINKYNITHIYVGTMEQQYYGNSVLKFNNESLFKPIYKDAHNSTTIYKIMIG</sequence>
<keyword evidence="1" id="KW-0472">Membrane</keyword>
<feature type="transmembrane region" description="Helical" evidence="1">
    <location>
        <begin position="411"/>
        <end position="427"/>
    </location>
</feature>